<feature type="region of interest" description="Disordered" evidence="1">
    <location>
        <begin position="139"/>
        <end position="294"/>
    </location>
</feature>
<feature type="compositionally biased region" description="Pro residues" evidence="1">
    <location>
        <begin position="166"/>
        <end position="177"/>
    </location>
</feature>
<feature type="region of interest" description="Disordered" evidence="1">
    <location>
        <begin position="68"/>
        <end position="112"/>
    </location>
</feature>
<dbReference type="KEGG" id="cfr:116661729"/>
<organism evidence="2 3">
    <name type="scientific">Camelus ferus</name>
    <name type="common">Wild bactrian camel</name>
    <name type="synonym">Camelus bactrianus ferus</name>
    <dbReference type="NCBI Taxonomy" id="419612"/>
    <lineage>
        <taxon>Eukaryota</taxon>
        <taxon>Metazoa</taxon>
        <taxon>Chordata</taxon>
        <taxon>Craniata</taxon>
        <taxon>Vertebrata</taxon>
        <taxon>Euteleostomi</taxon>
        <taxon>Mammalia</taxon>
        <taxon>Eutheria</taxon>
        <taxon>Laurasiatheria</taxon>
        <taxon>Artiodactyla</taxon>
        <taxon>Tylopoda</taxon>
        <taxon>Camelidae</taxon>
        <taxon>Camelus</taxon>
    </lineage>
</organism>
<name>A0A8B8SIT8_CAMFR</name>
<protein>
    <submittedName>
        <fullName evidence="3">Translation initiation factor IF-2-like</fullName>
    </submittedName>
</protein>
<reference evidence="3" key="1">
    <citation type="submission" date="2025-08" db="UniProtKB">
        <authorList>
            <consortium name="RefSeq"/>
        </authorList>
    </citation>
    <scope>IDENTIFICATION</scope>
    <source>
        <tissue evidence="3">Ear skin</tissue>
    </source>
</reference>
<feature type="compositionally biased region" description="Low complexity" evidence="1">
    <location>
        <begin position="266"/>
        <end position="285"/>
    </location>
</feature>
<evidence type="ECO:0000313" key="3">
    <source>
        <dbReference type="RefSeq" id="XP_032330146.1"/>
    </source>
</evidence>
<gene>
    <name evidence="3" type="primary">LOC116661729</name>
</gene>
<sequence>MAFQTLTGRESSSLPGLEAALAAGDSTEVGLQISRFSLLLLSPSLSLQFSLPLLLLPSSPPPIFSLPRFPSVSRRTQSPEQIAGPPAHAHGWMPAGPRDRSSSSEPGISPCGCSALSPGRPLAPAPGRGLRLCKWKVGGSGKGGPRVTACEGSSQLRVQLRGSRQPPLPAPPAPAPRPHLSRAGNAPAGDMATPVHTAARTCHLSPQPGSPESAAGAPFRSPARESPPPGLPLLGRRPRPAPGRALSRAGGVCGTGHGRGSGWDWPPSGAAARAPRRFPCPASPRLHSSPFPCP</sequence>
<proteinExistence type="predicted"/>
<evidence type="ECO:0000313" key="2">
    <source>
        <dbReference type="Proteomes" id="UP000694856"/>
    </source>
</evidence>
<dbReference type="RefSeq" id="XP_032330146.1">
    <property type="nucleotide sequence ID" value="XM_032474255.1"/>
</dbReference>
<feature type="compositionally biased region" description="Gly residues" evidence="1">
    <location>
        <begin position="251"/>
        <end position="261"/>
    </location>
</feature>
<dbReference type="GeneID" id="116661729"/>
<accession>A0A8B8SIT8</accession>
<dbReference type="AlphaFoldDB" id="A0A8B8SIT8"/>
<dbReference type="Proteomes" id="UP000694856">
    <property type="component" value="Chromosome 36"/>
</dbReference>
<evidence type="ECO:0000256" key="1">
    <source>
        <dbReference type="SAM" id="MobiDB-lite"/>
    </source>
</evidence>
<keyword evidence="2" id="KW-1185">Reference proteome</keyword>